<evidence type="ECO:0000256" key="2">
    <source>
        <dbReference type="ARBA" id="ARBA00009773"/>
    </source>
</evidence>
<keyword evidence="5 8" id="KW-0812">Transmembrane</keyword>
<sequence length="351" mass="39306">MPTNKNNDLLKLILNLIIIGLFIIITFQVVEPFLFGFFWALMVVITTWPFMIICQERLFNKRILAVLVMMLILSLFFIIPFILIVMSIAKNGGYLIDFAKNLSHHQLPTMDWLNNIPLVGNELYLKWNDLINHDGSDLIKQFQPYFGTMVTWTISQVTNIGVFLFHCAIMIIFSGLLFLKGEEVKKHVYHFAHRLSKQHGEDTVTLAGQSIRAVALGVVVTAVTLTLIGGLSLVLTNMPFVGLITLALFVCCVAQIGPVVIMASCSIWQFWNDNIVAGIVLVIVTLVLTTLDSLMRTFLIKRGVDLPFLVILFGVIGGLLAFGAMGLFIGPVILALTYNFIQAWIEEQDDN</sequence>
<dbReference type="Proteomes" id="UP000651208">
    <property type="component" value="Unassembled WGS sequence"/>
</dbReference>
<comment type="caution">
    <text evidence="9">The sequence shown here is derived from an EMBL/GenBank/DDBJ whole genome shotgun (WGS) entry which is preliminary data.</text>
</comment>
<gene>
    <name evidence="9" type="primary">ydiK</name>
    <name evidence="9" type="ORF">FcAc13_07670</name>
</gene>
<evidence type="ECO:0000256" key="4">
    <source>
        <dbReference type="ARBA" id="ARBA00022475"/>
    </source>
</evidence>
<feature type="transmembrane region" description="Helical" evidence="8">
    <location>
        <begin position="306"/>
        <end position="336"/>
    </location>
</feature>
<feature type="transmembrane region" description="Helical" evidence="8">
    <location>
        <begin position="66"/>
        <end position="89"/>
    </location>
</feature>
<accession>A0ABR7QYB5</accession>
<comment type="subcellular location">
    <subcellularLocation>
        <location evidence="1">Cell membrane</location>
        <topology evidence="1">Multi-pass membrane protein</topology>
    </subcellularLocation>
</comment>
<feature type="transmembrane region" description="Helical" evidence="8">
    <location>
        <begin position="36"/>
        <end position="54"/>
    </location>
</feature>
<evidence type="ECO:0000256" key="6">
    <source>
        <dbReference type="ARBA" id="ARBA00022989"/>
    </source>
</evidence>
<evidence type="ECO:0000256" key="5">
    <source>
        <dbReference type="ARBA" id="ARBA00022692"/>
    </source>
</evidence>
<feature type="transmembrane region" description="Helical" evidence="8">
    <location>
        <begin position="12"/>
        <end position="30"/>
    </location>
</feature>
<reference evidence="9 10" key="1">
    <citation type="submission" date="2020-06" db="EMBL/GenBank/DDBJ databases">
        <title>Frischella cerana isolated from Apis cerana gut homogenate.</title>
        <authorList>
            <person name="Wolter L.A."/>
            <person name="Suenami S."/>
            <person name="Miyazaki R."/>
        </authorList>
    </citation>
    <scope>NUCLEOTIDE SEQUENCE [LARGE SCALE GENOMIC DNA]</scope>
    <source>
        <strain evidence="9 10">Ac13</strain>
    </source>
</reference>
<dbReference type="NCBIfam" id="NF008216">
    <property type="entry name" value="PRK10983.1"/>
    <property type="match status" value="1"/>
</dbReference>
<keyword evidence="10" id="KW-1185">Reference proteome</keyword>
<dbReference type="InterPro" id="IPR002549">
    <property type="entry name" value="AI-2E-like"/>
</dbReference>
<proteinExistence type="inferred from homology"/>
<evidence type="ECO:0000256" key="7">
    <source>
        <dbReference type="ARBA" id="ARBA00023136"/>
    </source>
</evidence>
<protein>
    <submittedName>
        <fullName evidence="9">AI-2E family transporter YdiK</fullName>
    </submittedName>
</protein>
<comment type="similarity">
    <text evidence="2">Belongs to the autoinducer-2 exporter (AI-2E) (TC 2.A.86) family.</text>
</comment>
<evidence type="ECO:0000313" key="10">
    <source>
        <dbReference type="Proteomes" id="UP000651208"/>
    </source>
</evidence>
<keyword evidence="6 8" id="KW-1133">Transmembrane helix</keyword>
<organism evidence="9 10">
    <name type="scientific">Frischella japonica</name>
    <dbReference type="NCBI Taxonomy" id="2741544"/>
    <lineage>
        <taxon>Bacteria</taxon>
        <taxon>Pseudomonadati</taxon>
        <taxon>Pseudomonadota</taxon>
        <taxon>Gammaproteobacteria</taxon>
        <taxon>Orbales</taxon>
        <taxon>Orbaceae</taxon>
        <taxon>Frischella</taxon>
    </lineage>
</organism>
<keyword evidence="7 8" id="KW-0472">Membrane</keyword>
<feature type="transmembrane region" description="Helical" evidence="8">
    <location>
        <begin position="275"/>
        <end position="294"/>
    </location>
</feature>
<dbReference type="Pfam" id="PF01594">
    <property type="entry name" value="AI-2E_transport"/>
    <property type="match status" value="1"/>
</dbReference>
<evidence type="ECO:0000256" key="8">
    <source>
        <dbReference type="SAM" id="Phobius"/>
    </source>
</evidence>
<feature type="transmembrane region" description="Helical" evidence="8">
    <location>
        <begin position="213"/>
        <end position="234"/>
    </location>
</feature>
<dbReference type="RefSeq" id="WP_187755623.1">
    <property type="nucleotide sequence ID" value="NZ_JABURY010000016.1"/>
</dbReference>
<keyword evidence="4" id="KW-1003">Cell membrane</keyword>
<dbReference type="PANTHER" id="PTHR21716">
    <property type="entry name" value="TRANSMEMBRANE PROTEIN"/>
    <property type="match status" value="1"/>
</dbReference>
<feature type="transmembrane region" description="Helical" evidence="8">
    <location>
        <begin position="240"/>
        <end position="263"/>
    </location>
</feature>
<name>A0ABR7QYB5_9GAMM</name>
<evidence type="ECO:0000313" key="9">
    <source>
        <dbReference type="EMBL" id="MBC9131185.1"/>
    </source>
</evidence>
<evidence type="ECO:0000256" key="3">
    <source>
        <dbReference type="ARBA" id="ARBA00022448"/>
    </source>
</evidence>
<feature type="transmembrane region" description="Helical" evidence="8">
    <location>
        <begin position="160"/>
        <end position="179"/>
    </location>
</feature>
<keyword evidence="3" id="KW-0813">Transport</keyword>
<evidence type="ECO:0000256" key="1">
    <source>
        <dbReference type="ARBA" id="ARBA00004651"/>
    </source>
</evidence>
<dbReference type="EMBL" id="JABURY010000016">
    <property type="protein sequence ID" value="MBC9131185.1"/>
    <property type="molecule type" value="Genomic_DNA"/>
</dbReference>
<dbReference type="PANTHER" id="PTHR21716:SF67">
    <property type="entry name" value="TRANSPORT PROTEIN YDIK-RELATED"/>
    <property type="match status" value="1"/>
</dbReference>